<dbReference type="PROSITE" id="PS50928">
    <property type="entry name" value="ABC_TM1"/>
    <property type="match status" value="1"/>
</dbReference>
<comment type="similarity">
    <text evidence="7">Belongs to the binding-protein-dependent transport system permease family.</text>
</comment>
<dbReference type="PANTHER" id="PTHR30151">
    <property type="entry name" value="ALKANE SULFONATE ABC TRANSPORTER-RELATED, MEMBRANE SUBUNIT"/>
    <property type="match status" value="1"/>
</dbReference>
<evidence type="ECO:0000256" key="7">
    <source>
        <dbReference type="RuleBase" id="RU363032"/>
    </source>
</evidence>
<accession>A0A511J7I8</accession>
<proteinExistence type="inferred from homology"/>
<sequence length="245" mass="25743">MLVVAFWLVVWQVAAVLVGQRILLPSPVEVLTRLGELVVTPEFWTTVATSMVRIVAGLLLGTALGTLTAALAARSRTVDALVTPLLGAVRAAPVVSFIILVLIWVDTVRLSVVVSTLMVLPVVHTAVLTGLRHRDVALLEMTTVFGVPWQRRLAAVDVPAVLPFFAAACRVGVGLAWKSGIAAEVIGLPAGTIGERLYDAKLLLESADVFAWTLVVIALSLTLERLVAALLAHPTAAQSAPGGAS</sequence>
<dbReference type="Pfam" id="PF00528">
    <property type="entry name" value="BPD_transp_1"/>
    <property type="match status" value="1"/>
</dbReference>
<feature type="transmembrane region" description="Helical" evidence="7">
    <location>
        <begin position="111"/>
        <end position="131"/>
    </location>
</feature>
<dbReference type="GO" id="GO:0005886">
    <property type="term" value="C:plasma membrane"/>
    <property type="evidence" value="ECO:0007669"/>
    <property type="project" value="UniProtKB-SubCell"/>
</dbReference>
<name>A0A511J7I8_9CELL</name>
<feature type="domain" description="ABC transmembrane type-1" evidence="8">
    <location>
        <begin position="43"/>
        <end position="227"/>
    </location>
</feature>
<comment type="subcellular location">
    <subcellularLocation>
        <location evidence="1 7">Cell membrane</location>
        <topology evidence="1 7">Multi-pass membrane protein</topology>
    </subcellularLocation>
</comment>
<evidence type="ECO:0000256" key="2">
    <source>
        <dbReference type="ARBA" id="ARBA00022448"/>
    </source>
</evidence>
<dbReference type="AlphaFoldDB" id="A0A511J7I8"/>
<dbReference type="InterPro" id="IPR035906">
    <property type="entry name" value="MetI-like_sf"/>
</dbReference>
<gene>
    <name evidence="9" type="ORF">CCO02nite_06240</name>
</gene>
<evidence type="ECO:0000256" key="5">
    <source>
        <dbReference type="ARBA" id="ARBA00022989"/>
    </source>
</evidence>
<evidence type="ECO:0000256" key="1">
    <source>
        <dbReference type="ARBA" id="ARBA00004651"/>
    </source>
</evidence>
<keyword evidence="3" id="KW-1003">Cell membrane</keyword>
<feature type="transmembrane region" description="Helical" evidence="7">
    <location>
        <begin position="51"/>
        <end position="73"/>
    </location>
</feature>
<evidence type="ECO:0000256" key="4">
    <source>
        <dbReference type="ARBA" id="ARBA00022692"/>
    </source>
</evidence>
<keyword evidence="4 7" id="KW-0812">Transmembrane</keyword>
<comment type="caution">
    <text evidence="9">The sequence shown here is derived from an EMBL/GenBank/DDBJ whole genome shotgun (WGS) entry which is preliminary data.</text>
</comment>
<keyword evidence="10" id="KW-1185">Reference proteome</keyword>
<keyword evidence="6 7" id="KW-0472">Membrane</keyword>
<feature type="transmembrane region" description="Helical" evidence="7">
    <location>
        <begin position="85"/>
        <end position="105"/>
    </location>
</feature>
<evidence type="ECO:0000313" key="10">
    <source>
        <dbReference type="Proteomes" id="UP000321720"/>
    </source>
</evidence>
<dbReference type="EMBL" id="BJWG01000002">
    <property type="protein sequence ID" value="GEL93966.1"/>
    <property type="molecule type" value="Genomic_DNA"/>
</dbReference>
<evidence type="ECO:0000313" key="9">
    <source>
        <dbReference type="EMBL" id="GEL93966.1"/>
    </source>
</evidence>
<reference evidence="9 10" key="1">
    <citation type="submission" date="2019-07" db="EMBL/GenBank/DDBJ databases">
        <title>Whole genome shotgun sequence of Cellulomonas composti NBRC 100758.</title>
        <authorList>
            <person name="Hosoyama A."/>
            <person name="Uohara A."/>
            <person name="Ohji S."/>
            <person name="Ichikawa N."/>
        </authorList>
    </citation>
    <scope>NUCLEOTIDE SEQUENCE [LARGE SCALE GENOMIC DNA]</scope>
    <source>
        <strain evidence="9 10">NBRC 100758</strain>
    </source>
</reference>
<keyword evidence="5 7" id="KW-1133">Transmembrane helix</keyword>
<dbReference type="PANTHER" id="PTHR30151:SF0">
    <property type="entry name" value="ABC TRANSPORTER PERMEASE PROTEIN MJ0413-RELATED"/>
    <property type="match status" value="1"/>
</dbReference>
<protein>
    <submittedName>
        <fullName evidence="9">Nitrate ABC transporter permease</fullName>
    </submittedName>
</protein>
<evidence type="ECO:0000256" key="6">
    <source>
        <dbReference type="ARBA" id="ARBA00023136"/>
    </source>
</evidence>
<organism evidence="9 10">
    <name type="scientific">Cellulomonas composti</name>
    <dbReference type="NCBI Taxonomy" id="266130"/>
    <lineage>
        <taxon>Bacteria</taxon>
        <taxon>Bacillati</taxon>
        <taxon>Actinomycetota</taxon>
        <taxon>Actinomycetes</taxon>
        <taxon>Micrococcales</taxon>
        <taxon>Cellulomonadaceae</taxon>
        <taxon>Cellulomonas</taxon>
    </lineage>
</organism>
<evidence type="ECO:0000256" key="3">
    <source>
        <dbReference type="ARBA" id="ARBA00022475"/>
    </source>
</evidence>
<keyword evidence="2 7" id="KW-0813">Transport</keyword>
<evidence type="ECO:0000259" key="8">
    <source>
        <dbReference type="PROSITE" id="PS50928"/>
    </source>
</evidence>
<dbReference type="GO" id="GO:0055085">
    <property type="term" value="P:transmembrane transport"/>
    <property type="evidence" value="ECO:0007669"/>
    <property type="project" value="InterPro"/>
</dbReference>
<dbReference type="SUPFAM" id="SSF161098">
    <property type="entry name" value="MetI-like"/>
    <property type="match status" value="1"/>
</dbReference>
<dbReference type="InterPro" id="IPR000515">
    <property type="entry name" value="MetI-like"/>
</dbReference>
<dbReference type="Proteomes" id="UP000321720">
    <property type="component" value="Unassembled WGS sequence"/>
</dbReference>
<dbReference type="Gene3D" id="1.10.3720.10">
    <property type="entry name" value="MetI-like"/>
    <property type="match status" value="1"/>
</dbReference>